<dbReference type="Gene3D" id="1.10.357.10">
    <property type="entry name" value="Tetracycline Repressor, domain 2"/>
    <property type="match status" value="1"/>
</dbReference>
<feature type="DNA-binding region" description="H-T-H motif" evidence="4">
    <location>
        <begin position="31"/>
        <end position="50"/>
    </location>
</feature>
<name>A0ABR9K541_9ACTN</name>
<proteinExistence type="predicted"/>
<sequence length="199" mass="21827">MPTGRPREFDVEERLDRALDVFWRQGYEGTALSDLTEAMGINRPSLYAAYGNKEALFRKVLDRYAEGPAGYVRSALEQPSARAVAEAVLTGAIEVTTNGPGGCLFVQGALVTGRQNETARREIEDRRRRSEEMLAGRFERARDEGDLPSDTDTAALARYVWSVSYGLSVQAAAGTSREDLRRVADTALRAVPPDGRSGQ</sequence>
<reference evidence="6 7" key="1">
    <citation type="submission" date="2020-10" db="EMBL/GenBank/DDBJ databases">
        <title>Sequencing the genomes of 1000 actinobacteria strains.</title>
        <authorList>
            <person name="Klenk H.-P."/>
        </authorList>
    </citation>
    <scope>NUCLEOTIDE SEQUENCE [LARGE SCALE GENOMIC DNA]</scope>
    <source>
        <strain evidence="6 7">DSM 46744</strain>
    </source>
</reference>
<gene>
    <name evidence="6" type="ORF">H4W34_007786</name>
</gene>
<evidence type="ECO:0000313" key="6">
    <source>
        <dbReference type="EMBL" id="MBE1537953.1"/>
    </source>
</evidence>
<dbReference type="InterPro" id="IPR009057">
    <property type="entry name" value="Homeodomain-like_sf"/>
</dbReference>
<dbReference type="Proteomes" id="UP000627838">
    <property type="component" value="Unassembled WGS sequence"/>
</dbReference>
<dbReference type="PANTHER" id="PTHR47506:SF1">
    <property type="entry name" value="HTH-TYPE TRANSCRIPTIONAL REGULATOR YJDC"/>
    <property type="match status" value="1"/>
</dbReference>
<dbReference type="SUPFAM" id="SSF48498">
    <property type="entry name" value="Tetracyclin repressor-like, C-terminal domain"/>
    <property type="match status" value="1"/>
</dbReference>
<keyword evidence="7" id="KW-1185">Reference proteome</keyword>
<comment type="caution">
    <text evidence="6">The sequence shown here is derived from an EMBL/GenBank/DDBJ whole genome shotgun (WGS) entry which is preliminary data.</text>
</comment>
<dbReference type="PANTHER" id="PTHR47506">
    <property type="entry name" value="TRANSCRIPTIONAL REGULATORY PROTEIN"/>
    <property type="match status" value="1"/>
</dbReference>
<evidence type="ECO:0000259" key="5">
    <source>
        <dbReference type="PROSITE" id="PS50977"/>
    </source>
</evidence>
<dbReference type="EMBL" id="JADBDZ010000001">
    <property type="protein sequence ID" value="MBE1537953.1"/>
    <property type="molecule type" value="Genomic_DNA"/>
</dbReference>
<dbReference type="SUPFAM" id="SSF46689">
    <property type="entry name" value="Homeodomain-like"/>
    <property type="match status" value="1"/>
</dbReference>
<dbReference type="Pfam" id="PF00440">
    <property type="entry name" value="TetR_N"/>
    <property type="match status" value="1"/>
</dbReference>
<keyword evidence="1" id="KW-0805">Transcription regulation</keyword>
<evidence type="ECO:0000256" key="3">
    <source>
        <dbReference type="ARBA" id="ARBA00023163"/>
    </source>
</evidence>
<evidence type="ECO:0000313" key="7">
    <source>
        <dbReference type="Proteomes" id="UP000627838"/>
    </source>
</evidence>
<organism evidence="6 7">
    <name type="scientific">Actinomadura algeriensis</name>
    <dbReference type="NCBI Taxonomy" id="1679523"/>
    <lineage>
        <taxon>Bacteria</taxon>
        <taxon>Bacillati</taxon>
        <taxon>Actinomycetota</taxon>
        <taxon>Actinomycetes</taxon>
        <taxon>Streptosporangiales</taxon>
        <taxon>Thermomonosporaceae</taxon>
        <taxon>Actinomadura</taxon>
    </lineage>
</organism>
<dbReference type="InterPro" id="IPR001647">
    <property type="entry name" value="HTH_TetR"/>
</dbReference>
<dbReference type="PROSITE" id="PS50977">
    <property type="entry name" value="HTH_TETR_2"/>
    <property type="match status" value="1"/>
</dbReference>
<dbReference type="InterPro" id="IPR011075">
    <property type="entry name" value="TetR_C"/>
</dbReference>
<keyword evidence="3" id="KW-0804">Transcription</keyword>
<dbReference type="Gene3D" id="1.10.10.60">
    <property type="entry name" value="Homeodomain-like"/>
    <property type="match status" value="1"/>
</dbReference>
<dbReference type="RefSeq" id="WP_192763732.1">
    <property type="nucleotide sequence ID" value="NZ_JADBDZ010000001.1"/>
</dbReference>
<accession>A0ABR9K541</accession>
<dbReference type="InterPro" id="IPR036271">
    <property type="entry name" value="Tet_transcr_reg_TetR-rel_C_sf"/>
</dbReference>
<feature type="domain" description="HTH tetR-type" evidence="5">
    <location>
        <begin position="8"/>
        <end position="68"/>
    </location>
</feature>
<evidence type="ECO:0000256" key="1">
    <source>
        <dbReference type="ARBA" id="ARBA00023015"/>
    </source>
</evidence>
<keyword evidence="2 4" id="KW-0238">DNA-binding</keyword>
<evidence type="ECO:0000256" key="2">
    <source>
        <dbReference type="ARBA" id="ARBA00023125"/>
    </source>
</evidence>
<protein>
    <submittedName>
        <fullName evidence="6">AcrR family transcriptional regulator</fullName>
    </submittedName>
</protein>
<evidence type="ECO:0000256" key="4">
    <source>
        <dbReference type="PROSITE-ProRule" id="PRU00335"/>
    </source>
</evidence>
<dbReference type="Pfam" id="PF16925">
    <property type="entry name" value="TetR_C_13"/>
    <property type="match status" value="1"/>
</dbReference>